<comment type="caution">
    <text evidence="4">The sequence shown here is derived from an EMBL/GenBank/DDBJ whole genome shotgun (WGS) entry which is preliminary data.</text>
</comment>
<keyword evidence="2" id="KW-0472">Membrane</keyword>
<name>A0A2M7XAY7_9BACT</name>
<sequence length="617" mass="65760">MIRLVQSPKLTGLRHAVLFAVVLFSFLTLTLLAAQPVFAQVTDSTAFNNFAEASTLSQESIGVLIARVIRVALSVIGIIFVSIIIYAGYLWFTAAGRPEPVVKAKKVLQQSIIGLILILLSYAITTFILNALLDAAYEGSSSATADAYTEPLSGSLGGGILDDHYPPRNATDIPRNTKIFVTFKEAIDLASMISGYDEDDTSTALNIDSVLIYPTDEGASAALGASEVSVSYTDDYEIFVFDPVEYLGSSEEDTNYTVVLTTNIETADGDPAFSGTYSSGYEWTFEVSTEIDLTPPTVTFTIPQQDADEPRNVSIELTFSEAMDPVAATGTYYDTDASYYTNIEVVDSAGANVEGTFEISNAYKTVSFTTYDACGEDPCGDTIYCLPGDDALTVTAKAASIDADEVPQSLFAIADGLTDAAANSLDGDDDGDACGSSTDAVACKDEGENDDHVYAFTTTDEIEDTVPEITSLNADIGEDNISQTDAVTATFNTYLKGSTLDTNSVSIWPDPNYEMWFSVRKSNTVTDSTPAGCGLSLESSCVSIEHPTFVANAEGGWNYYPVFTNEIKSVYQICMYPAMGPNSCDGTGSGEYCCNGSPSTEACTTESGDELPDNTSS</sequence>
<keyword evidence="1" id="KW-0732">Signal</keyword>
<feature type="transmembrane region" description="Helical" evidence="2">
    <location>
        <begin position="112"/>
        <end position="133"/>
    </location>
</feature>
<keyword evidence="2" id="KW-1133">Transmembrane helix</keyword>
<feature type="domain" description="SbsA Ig-like" evidence="3">
    <location>
        <begin position="165"/>
        <end position="286"/>
    </location>
</feature>
<feature type="transmembrane region" description="Helical" evidence="2">
    <location>
        <begin position="63"/>
        <end position="92"/>
    </location>
</feature>
<dbReference type="InterPro" id="IPR032812">
    <property type="entry name" value="SbsA_Ig"/>
</dbReference>
<reference evidence="5" key="1">
    <citation type="submission" date="2017-09" db="EMBL/GenBank/DDBJ databases">
        <title>Depth-based differentiation of microbial function through sediment-hosted aquifers and enrichment of novel symbionts in the deep terrestrial subsurface.</title>
        <authorList>
            <person name="Probst A.J."/>
            <person name="Ladd B."/>
            <person name="Jarett J.K."/>
            <person name="Geller-Mcgrath D.E."/>
            <person name="Sieber C.M.K."/>
            <person name="Emerson J.B."/>
            <person name="Anantharaman K."/>
            <person name="Thomas B.C."/>
            <person name="Malmstrom R."/>
            <person name="Stieglmeier M."/>
            <person name="Klingl A."/>
            <person name="Woyke T."/>
            <person name="Ryan C.M."/>
            <person name="Banfield J.F."/>
        </authorList>
    </citation>
    <scope>NUCLEOTIDE SEQUENCE [LARGE SCALE GENOMIC DNA]</scope>
</reference>
<proteinExistence type="predicted"/>
<dbReference type="Pfam" id="PF18895">
    <property type="entry name" value="T4SS_pilin"/>
    <property type="match status" value="1"/>
</dbReference>
<dbReference type="Proteomes" id="UP000229385">
    <property type="component" value="Unassembled WGS sequence"/>
</dbReference>
<dbReference type="InterPro" id="IPR043993">
    <property type="entry name" value="T4SS_pilin"/>
</dbReference>
<feature type="domain" description="SbsA Ig-like" evidence="3">
    <location>
        <begin position="293"/>
        <end position="372"/>
    </location>
</feature>
<organism evidence="4 5">
    <name type="scientific">Candidatus Uhrbacteria bacterium CG_4_9_14_3_um_filter_50_9</name>
    <dbReference type="NCBI Taxonomy" id="1975035"/>
    <lineage>
        <taxon>Bacteria</taxon>
        <taxon>Candidatus Uhriibacteriota</taxon>
    </lineage>
</organism>
<accession>A0A2M7XAY7</accession>
<protein>
    <recommendedName>
        <fullName evidence="3">SbsA Ig-like domain-containing protein</fullName>
    </recommendedName>
</protein>
<evidence type="ECO:0000256" key="1">
    <source>
        <dbReference type="ARBA" id="ARBA00022729"/>
    </source>
</evidence>
<evidence type="ECO:0000313" key="4">
    <source>
        <dbReference type="EMBL" id="PJA45022.1"/>
    </source>
</evidence>
<evidence type="ECO:0000256" key="2">
    <source>
        <dbReference type="SAM" id="Phobius"/>
    </source>
</evidence>
<evidence type="ECO:0000313" key="5">
    <source>
        <dbReference type="Proteomes" id="UP000229385"/>
    </source>
</evidence>
<dbReference type="Pfam" id="PF13205">
    <property type="entry name" value="Big_5"/>
    <property type="match status" value="2"/>
</dbReference>
<evidence type="ECO:0000259" key="3">
    <source>
        <dbReference type="Pfam" id="PF13205"/>
    </source>
</evidence>
<gene>
    <name evidence="4" type="ORF">CO174_05440</name>
</gene>
<dbReference type="EMBL" id="PFWU01000054">
    <property type="protein sequence ID" value="PJA45022.1"/>
    <property type="molecule type" value="Genomic_DNA"/>
</dbReference>
<dbReference type="AlphaFoldDB" id="A0A2M7XAY7"/>
<keyword evidence="2" id="KW-0812">Transmembrane</keyword>